<dbReference type="PANTHER" id="PTHR48435:SF1">
    <property type="entry name" value="POLYPROTEIN"/>
    <property type="match status" value="1"/>
</dbReference>
<dbReference type="PANTHER" id="PTHR48435">
    <property type="entry name" value="POLYPROTEIN"/>
    <property type="match status" value="1"/>
</dbReference>
<dbReference type="InterPro" id="IPR053098">
    <property type="entry name" value="Petuviruses_polyprotein"/>
</dbReference>
<feature type="region of interest" description="Disordered" evidence="1">
    <location>
        <begin position="29"/>
        <end position="48"/>
    </location>
</feature>
<gene>
    <name evidence="2" type="ORF">SVIM_LOCUS433347</name>
</gene>
<evidence type="ECO:0000313" key="2">
    <source>
        <dbReference type="EMBL" id="VFU59066.1"/>
    </source>
</evidence>
<accession>A0A6N2MZY2</accession>
<reference evidence="2" key="1">
    <citation type="submission" date="2019-03" db="EMBL/GenBank/DDBJ databases">
        <authorList>
            <person name="Mank J."/>
            <person name="Almeida P."/>
        </authorList>
    </citation>
    <scope>NUCLEOTIDE SEQUENCE</scope>
    <source>
        <strain evidence="2">78183</strain>
    </source>
</reference>
<organism evidence="2">
    <name type="scientific">Salix viminalis</name>
    <name type="common">Common osier</name>
    <name type="synonym">Basket willow</name>
    <dbReference type="NCBI Taxonomy" id="40686"/>
    <lineage>
        <taxon>Eukaryota</taxon>
        <taxon>Viridiplantae</taxon>
        <taxon>Streptophyta</taxon>
        <taxon>Embryophyta</taxon>
        <taxon>Tracheophyta</taxon>
        <taxon>Spermatophyta</taxon>
        <taxon>Magnoliopsida</taxon>
        <taxon>eudicotyledons</taxon>
        <taxon>Gunneridae</taxon>
        <taxon>Pentapetalae</taxon>
        <taxon>rosids</taxon>
        <taxon>fabids</taxon>
        <taxon>Malpighiales</taxon>
        <taxon>Salicaceae</taxon>
        <taxon>Saliceae</taxon>
        <taxon>Salix</taxon>
    </lineage>
</organism>
<protein>
    <submittedName>
        <fullName evidence="2">Uncharacterized protein</fullName>
    </submittedName>
</protein>
<name>A0A6N2MZY2_SALVM</name>
<proteinExistence type="predicted"/>
<evidence type="ECO:0000256" key="1">
    <source>
        <dbReference type="SAM" id="MobiDB-lite"/>
    </source>
</evidence>
<dbReference type="EMBL" id="CAADRP010002018">
    <property type="protein sequence ID" value="VFU59066.1"/>
    <property type="molecule type" value="Genomic_DNA"/>
</dbReference>
<dbReference type="AlphaFoldDB" id="A0A6N2MZY2"/>
<sequence length="123" mass="13882">MEDNTIDTLGQPSGKFDYLVKYTPPSWASPEQVPTVSMYQPTRPYDDDFPALQEQVKDKVRTLPQVHNPPGVDADGRPKQVTQAEAVLNWQSQNAIAKNSVLHRIKSKVDLVQTNLKKMTIFC</sequence>